<reference evidence="1" key="1">
    <citation type="submission" date="2020-11" db="EMBL/GenBank/DDBJ databases">
        <authorList>
            <person name="Tran Van P."/>
        </authorList>
    </citation>
    <scope>NUCLEOTIDE SEQUENCE</scope>
</reference>
<sequence>MKTNTRELNKKTLTY</sequence>
<evidence type="ECO:0000313" key="1">
    <source>
        <dbReference type="EMBL" id="CAD7650660.1"/>
    </source>
</evidence>
<name>A0A7R9QMT8_9ACAR</name>
<dbReference type="Proteomes" id="UP000759131">
    <property type="component" value="Unassembled WGS sequence"/>
</dbReference>
<gene>
    <name evidence="1" type="ORF">OSB1V03_LOCUS22967</name>
</gene>
<organism evidence="1">
    <name type="scientific">Medioppia subpectinata</name>
    <dbReference type="NCBI Taxonomy" id="1979941"/>
    <lineage>
        <taxon>Eukaryota</taxon>
        <taxon>Metazoa</taxon>
        <taxon>Ecdysozoa</taxon>
        <taxon>Arthropoda</taxon>
        <taxon>Chelicerata</taxon>
        <taxon>Arachnida</taxon>
        <taxon>Acari</taxon>
        <taxon>Acariformes</taxon>
        <taxon>Sarcoptiformes</taxon>
        <taxon>Oribatida</taxon>
        <taxon>Brachypylina</taxon>
        <taxon>Oppioidea</taxon>
        <taxon>Oppiidae</taxon>
        <taxon>Medioppia</taxon>
    </lineage>
</organism>
<proteinExistence type="predicted"/>
<evidence type="ECO:0000313" key="2">
    <source>
        <dbReference type="Proteomes" id="UP000759131"/>
    </source>
</evidence>
<dbReference type="EMBL" id="OC907742">
    <property type="protein sequence ID" value="CAD7650660.1"/>
    <property type="molecule type" value="Genomic_DNA"/>
</dbReference>
<dbReference type="EMBL" id="CAJPIZ010053167">
    <property type="protein sequence ID" value="CAG2123022.1"/>
    <property type="molecule type" value="Genomic_DNA"/>
</dbReference>
<accession>A0A7R9QMT8</accession>
<keyword evidence="2" id="KW-1185">Reference proteome</keyword>
<protein>
    <submittedName>
        <fullName evidence="1">Uncharacterized protein</fullName>
    </submittedName>
</protein>